<sequence>MEGAVFKHCCGWKRRHSSVPMLQQSSSLNLKLHTD</sequence>
<protein>
    <submittedName>
        <fullName evidence="1">Uncharacterized protein</fullName>
    </submittedName>
</protein>
<proteinExistence type="predicted"/>
<organism evidence="1">
    <name type="scientific">Arundo donax</name>
    <name type="common">Giant reed</name>
    <name type="synonym">Donax arundinaceus</name>
    <dbReference type="NCBI Taxonomy" id="35708"/>
    <lineage>
        <taxon>Eukaryota</taxon>
        <taxon>Viridiplantae</taxon>
        <taxon>Streptophyta</taxon>
        <taxon>Embryophyta</taxon>
        <taxon>Tracheophyta</taxon>
        <taxon>Spermatophyta</taxon>
        <taxon>Magnoliopsida</taxon>
        <taxon>Liliopsida</taxon>
        <taxon>Poales</taxon>
        <taxon>Poaceae</taxon>
        <taxon>PACMAD clade</taxon>
        <taxon>Arundinoideae</taxon>
        <taxon>Arundineae</taxon>
        <taxon>Arundo</taxon>
    </lineage>
</organism>
<name>A0A0A8XTA2_ARUDO</name>
<accession>A0A0A8XTA2</accession>
<dbReference type="AlphaFoldDB" id="A0A0A8XTA2"/>
<dbReference type="EMBL" id="GBRH01280716">
    <property type="protein sequence ID" value="JAD17179.1"/>
    <property type="molecule type" value="Transcribed_RNA"/>
</dbReference>
<reference evidence="1" key="1">
    <citation type="submission" date="2014-09" db="EMBL/GenBank/DDBJ databases">
        <authorList>
            <person name="Magalhaes I.L.F."/>
            <person name="Oliveira U."/>
            <person name="Santos F.R."/>
            <person name="Vidigal T.H.D.A."/>
            <person name="Brescovit A.D."/>
            <person name="Santos A.J."/>
        </authorList>
    </citation>
    <scope>NUCLEOTIDE SEQUENCE</scope>
    <source>
        <tissue evidence="1">Shoot tissue taken approximately 20 cm above the soil surface</tissue>
    </source>
</reference>
<evidence type="ECO:0000313" key="1">
    <source>
        <dbReference type="EMBL" id="JAD17179.1"/>
    </source>
</evidence>
<reference evidence="1" key="2">
    <citation type="journal article" date="2015" name="Data Brief">
        <title>Shoot transcriptome of the giant reed, Arundo donax.</title>
        <authorList>
            <person name="Barrero R.A."/>
            <person name="Guerrero F.D."/>
            <person name="Moolhuijzen P."/>
            <person name="Goolsby J.A."/>
            <person name="Tidwell J."/>
            <person name="Bellgard S.E."/>
            <person name="Bellgard M.I."/>
        </authorList>
    </citation>
    <scope>NUCLEOTIDE SEQUENCE</scope>
    <source>
        <tissue evidence="1">Shoot tissue taken approximately 20 cm above the soil surface</tissue>
    </source>
</reference>